<evidence type="ECO:0000313" key="2">
    <source>
        <dbReference type="Proteomes" id="UP001054945"/>
    </source>
</evidence>
<accession>A0AAV4YBY9</accession>
<name>A0AAV4YBY9_CAEEX</name>
<gene>
    <name evidence="1" type="ORF">CEXT_780951</name>
</gene>
<dbReference type="Proteomes" id="UP001054945">
    <property type="component" value="Unassembled WGS sequence"/>
</dbReference>
<keyword evidence="2" id="KW-1185">Reference proteome</keyword>
<proteinExistence type="predicted"/>
<organism evidence="1 2">
    <name type="scientific">Caerostris extrusa</name>
    <name type="common">Bark spider</name>
    <name type="synonym">Caerostris bankana</name>
    <dbReference type="NCBI Taxonomy" id="172846"/>
    <lineage>
        <taxon>Eukaryota</taxon>
        <taxon>Metazoa</taxon>
        <taxon>Ecdysozoa</taxon>
        <taxon>Arthropoda</taxon>
        <taxon>Chelicerata</taxon>
        <taxon>Arachnida</taxon>
        <taxon>Araneae</taxon>
        <taxon>Araneomorphae</taxon>
        <taxon>Entelegynae</taxon>
        <taxon>Araneoidea</taxon>
        <taxon>Araneidae</taxon>
        <taxon>Caerostris</taxon>
    </lineage>
</organism>
<dbReference type="AlphaFoldDB" id="A0AAV4YBY9"/>
<dbReference type="EMBL" id="BPLR01001752">
    <property type="protein sequence ID" value="GIZ04523.1"/>
    <property type="molecule type" value="Genomic_DNA"/>
</dbReference>
<protein>
    <submittedName>
        <fullName evidence="1">Uncharacterized protein</fullName>
    </submittedName>
</protein>
<sequence>MTAMTSCFQPVDLHKERERIPLGVPLGGKERTLFARPPCQLVNPQINSPRHEKGSAFINCESSALANLARNPRCTDTRMIIGRRDTAICGCAAQNPIHRPSTACQEGLREQSTTRLSEK</sequence>
<evidence type="ECO:0000313" key="1">
    <source>
        <dbReference type="EMBL" id="GIZ04523.1"/>
    </source>
</evidence>
<reference evidence="1 2" key="1">
    <citation type="submission" date="2021-06" db="EMBL/GenBank/DDBJ databases">
        <title>Caerostris extrusa draft genome.</title>
        <authorList>
            <person name="Kono N."/>
            <person name="Arakawa K."/>
        </authorList>
    </citation>
    <scope>NUCLEOTIDE SEQUENCE [LARGE SCALE GENOMIC DNA]</scope>
</reference>
<comment type="caution">
    <text evidence="1">The sequence shown here is derived from an EMBL/GenBank/DDBJ whole genome shotgun (WGS) entry which is preliminary data.</text>
</comment>